<evidence type="ECO:0000256" key="1">
    <source>
        <dbReference type="ARBA" id="ARBA00022801"/>
    </source>
</evidence>
<dbReference type="SUPFAM" id="SSF63817">
    <property type="entry name" value="Sortase"/>
    <property type="match status" value="1"/>
</dbReference>
<gene>
    <name evidence="4" type="ORF">LQ327_10880</name>
</gene>
<reference evidence="4 5" key="1">
    <citation type="submission" date="2021-11" db="EMBL/GenBank/DDBJ databases">
        <title>Draft genome sequence of Actinomycetospora sp. SF1 isolated from the rhizosphere soil.</title>
        <authorList>
            <person name="Duangmal K."/>
            <person name="Chantavorakit T."/>
        </authorList>
    </citation>
    <scope>NUCLEOTIDE SEQUENCE [LARGE SCALE GENOMIC DNA]</scope>
    <source>
        <strain evidence="4 5">TBRC 5722</strain>
    </source>
</reference>
<feature type="transmembrane region" description="Helical" evidence="3">
    <location>
        <begin position="28"/>
        <end position="49"/>
    </location>
</feature>
<protein>
    <submittedName>
        <fullName evidence="4">Sortase</fullName>
    </submittedName>
</protein>
<evidence type="ECO:0000256" key="2">
    <source>
        <dbReference type="SAM" id="MobiDB-lite"/>
    </source>
</evidence>
<proteinExistence type="predicted"/>
<dbReference type="Proteomes" id="UP001199469">
    <property type="component" value="Unassembled WGS sequence"/>
</dbReference>
<dbReference type="Pfam" id="PF04203">
    <property type="entry name" value="Sortase"/>
    <property type="match status" value="1"/>
</dbReference>
<evidence type="ECO:0000313" key="5">
    <source>
        <dbReference type="Proteomes" id="UP001199469"/>
    </source>
</evidence>
<keyword evidence="1" id="KW-0378">Hydrolase</keyword>
<dbReference type="InterPro" id="IPR005754">
    <property type="entry name" value="Sortase"/>
</dbReference>
<dbReference type="Gene3D" id="2.40.260.10">
    <property type="entry name" value="Sortase"/>
    <property type="match status" value="1"/>
</dbReference>
<evidence type="ECO:0000313" key="4">
    <source>
        <dbReference type="EMBL" id="MCD2193878.1"/>
    </source>
</evidence>
<comment type="caution">
    <text evidence="4">The sequence shown here is derived from an EMBL/GenBank/DDBJ whole genome shotgun (WGS) entry which is preliminary data.</text>
</comment>
<keyword evidence="3" id="KW-1133">Transmembrane helix</keyword>
<evidence type="ECO:0000256" key="3">
    <source>
        <dbReference type="SAM" id="Phobius"/>
    </source>
</evidence>
<keyword evidence="3" id="KW-0472">Membrane</keyword>
<dbReference type="RefSeq" id="WP_230733248.1">
    <property type="nucleotide sequence ID" value="NZ_JAJNDB010000002.1"/>
</dbReference>
<dbReference type="InterPro" id="IPR023365">
    <property type="entry name" value="Sortase_dom-sf"/>
</dbReference>
<dbReference type="EMBL" id="JAJNDB010000002">
    <property type="protein sequence ID" value="MCD2193878.1"/>
    <property type="molecule type" value="Genomic_DNA"/>
</dbReference>
<keyword evidence="5" id="KW-1185">Reference proteome</keyword>
<feature type="region of interest" description="Disordered" evidence="2">
    <location>
        <begin position="1"/>
        <end position="21"/>
    </location>
</feature>
<dbReference type="InterPro" id="IPR042001">
    <property type="entry name" value="Sortase_F"/>
</dbReference>
<sequence>MTASGTLERETERTGSHPGRVTTVTGRIASVLTTLIVVVLAGAALFAVVSGSSSARTSTTTVPVPAGASTVTLPVASSAPTGIEIPAIGLTRSSIMQLGYNEDLSLQVPPDAATVGWFSRGAAPGTNGPAVFASHINYGGKKGGFADIAQLAAGDEVLVHRADGTSVVFVVDRVERASKKAFPTAQVYGPTTGSEIRLITCGGTFDPATRNYEDNVIVFGRATRAYHG</sequence>
<dbReference type="CDD" id="cd05829">
    <property type="entry name" value="Sortase_F"/>
    <property type="match status" value="1"/>
</dbReference>
<organism evidence="4 5">
    <name type="scientific">Actinomycetospora endophytica</name>
    <dbReference type="NCBI Taxonomy" id="2291215"/>
    <lineage>
        <taxon>Bacteria</taxon>
        <taxon>Bacillati</taxon>
        <taxon>Actinomycetota</taxon>
        <taxon>Actinomycetes</taxon>
        <taxon>Pseudonocardiales</taxon>
        <taxon>Pseudonocardiaceae</taxon>
        <taxon>Actinomycetospora</taxon>
    </lineage>
</organism>
<keyword evidence="3" id="KW-0812">Transmembrane</keyword>
<name>A0ABS8P6L4_9PSEU</name>
<accession>A0ABS8P6L4</accession>